<dbReference type="SFLD" id="SFLDG01135">
    <property type="entry name" value="C1.5.6:_HAD__Beta-PGM__Phospha"/>
    <property type="match status" value="1"/>
</dbReference>
<dbReference type="Gene3D" id="3.40.50.1000">
    <property type="entry name" value="HAD superfamily/HAD-like"/>
    <property type="match status" value="1"/>
</dbReference>
<dbReference type="GO" id="GO:0008967">
    <property type="term" value="F:phosphoglycolate phosphatase activity"/>
    <property type="evidence" value="ECO:0007669"/>
    <property type="project" value="TreeGrafter"/>
</dbReference>
<dbReference type="InterPro" id="IPR023198">
    <property type="entry name" value="PGP-like_dom2"/>
</dbReference>
<dbReference type="AlphaFoldDB" id="A0A1F6WP16"/>
<evidence type="ECO:0000256" key="1">
    <source>
        <dbReference type="SAM" id="Phobius"/>
    </source>
</evidence>
<keyword evidence="1" id="KW-0812">Transmembrane</keyword>
<dbReference type="Proteomes" id="UP000178184">
    <property type="component" value="Unassembled WGS sequence"/>
</dbReference>
<dbReference type="NCBIfam" id="TIGR01509">
    <property type="entry name" value="HAD-SF-IA-v3"/>
    <property type="match status" value="1"/>
</dbReference>
<protein>
    <recommendedName>
        <fullName evidence="4">HAD family hydrolase</fullName>
    </recommendedName>
</protein>
<organism evidence="2 3">
    <name type="scientific">Candidatus Nomurabacteria bacterium RIFCSPLOWO2_01_FULL_33_17</name>
    <dbReference type="NCBI Taxonomy" id="1801764"/>
    <lineage>
        <taxon>Bacteria</taxon>
        <taxon>Candidatus Nomuraibacteriota</taxon>
    </lineage>
</organism>
<dbReference type="Gene3D" id="1.10.150.240">
    <property type="entry name" value="Putative phosphatase, domain 2"/>
    <property type="match status" value="1"/>
</dbReference>
<evidence type="ECO:0000313" key="2">
    <source>
        <dbReference type="EMBL" id="OGI83574.1"/>
    </source>
</evidence>
<dbReference type="GO" id="GO:0006281">
    <property type="term" value="P:DNA repair"/>
    <property type="evidence" value="ECO:0007669"/>
    <property type="project" value="TreeGrafter"/>
</dbReference>
<name>A0A1F6WP16_9BACT</name>
<feature type="transmembrane region" description="Helical" evidence="1">
    <location>
        <begin position="6"/>
        <end position="22"/>
    </location>
</feature>
<proteinExistence type="predicted"/>
<dbReference type="InterPro" id="IPR050155">
    <property type="entry name" value="HAD-like_hydrolase_sf"/>
</dbReference>
<dbReference type="SFLD" id="SFLDS00003">
    <property type="entry name" value="Haloacid_Dehalogenase"/>
    <property type="match status" value="1"/>
</dbReference>
<dbReference type="EMBL" id="MFUO01000025">
    <property type="protein sequence ID" value="OGI83574.1"/>
    <property type="molecule type" value="Genomic_DNA"/>
</dbReference>
<dbReference type="SFLD" id="SFLDG01129">
    <property type="entry name" value="C1.5:_HAD__Beta-PGM__Phosphata"/>
    <property type="match status" value="1"/>
</dbReference>
<dbReference type="SUPFAM" id="SSF56784">
    <property type="entry name" value="HAD-like"/>
    <property type="match status" value="1"/>
</dbReference>
<sequence length="321" mass="35831">MQEVINFIFIAGWYISAILFGLQTLKIFHSKSGAGVSVLAMGGFFVLNVNSTFWMYFHQEYLCILATGGIAMASLISLLLALKYGNNKQKYEAVIFDLDGVLFDTQTPVHATAECEVLKGYGIEIKPEEISHRFAGISTQQVFRELASHLDSKKLLEDKWKLVREILNKTHPEPIDSIIRLLAHLSLKETPIIIASASPKWYIEIILGKNIGKSSGEMGKLLRHTPLKKYFHENFVSAEEVKNPKPAPDVFLEAAKRLKVNPKRCLVIGDGKSDVRGGVAAGMDVVYLGKVDEEIEKLQNVISFSDSSDLVAYLLKQQNLF</sequence>
<dbReference type="PANTHER" id="PTHR43434">
    <property type="entry name" value="PHOSPHOGLYCOLATE PHOSPHATASE"/>
    <property type="match status" value="1"/>
</dbReference>
<comment type="caution">
    <text evidence="2">The sequence shown here is derived from an EMBL/GenBank/DDBJ whole genome shotgun (WGS) entry which is preliminary data.</text>
</comment>
<dbReference type="InterPro" id="IPR023214">
    <property type="entry name" value="HAD_sf"/>
</dbReference>
<dbReference type="PANTHER" id="PTHR43434:SF1">
    <property type="entry name" value="PHOSPHOGLYCOLATE PHOSPHATASE"/>
    <property type="match status" value="1"/>
</dbReference>
<evidence type="ECO:0008006" key="4">
    <source>
        <dbReference type="Google" id="ProtNLM"/>
    </source>
</evidence>
<dbReference type="Pfam" id="PF13419">
    <property type="entry name" value="HAD_2"/>
    <property type="match status" value="1"/>
</dbReference>
<evidence type="ECO:0000313" key="3">
    <source>
        <dbReference type="Proteomes" id="UP000178184"/>
    </source>
</evidence>
<dbReference type="InterPro" id="IPR041492">
    <property type="entry name" value="HAD_2"/>
</dbReference>
<feature type="transmembrane region" description="Helical" evidence="1">
    <location>
        <begin position="34"/>
        <end position="56"/>
    </location>
</feature>
<dbReference type="InterPro" id="IPR036412">
    <property type="entry name" value="HAD-like_sf"/>
</dbReference>
<accession>A0A1F6WP16</accession>
<reference evidence="2 3" key="1">
    <citation type="journal article" date="2016" name="Nat. Commun.">
        <title>Thousands of microbial genomes shed light on interconnected biogeochemical processes in an aquifer system.</title>
        <authorList>
            <person name="Anantharaman K."/>
            <person name="Brown C.T."/>
            <person name="Hug L.A."/>
            <person name="Sharon I."/>
            <person name="Castelle C.J."/>
            <person name="Probst A.J."/>
            <person name="Thomas B.C."/>
            <person name="Singh A."/>
            <person name="Wilkins M.J."/>
            <person name="Karaoz U."/>
            <person name="Brodie E.L."/>
            <person name="Williams K.H."/>
            <person name="Hubbard S.S."/>
            <person name="Banfield J.F."/>
        </authorList>
    </citation>
    <scope>NUCLEOTIDE SEQUENCE [LARGE SCALE GENOMIC DNA]</scope>
</reference>
<dbReference type="InterPro" id="IPR006439">
    <property type="entry name" value="HAD-SF_hydro_IA"/>
</dbReference>
<keyword evidence="1" id="KW-1133">Transmembrane helix</keyword>
<dbReference type="CDD" id="cd07505">
    <property type="entry name" value="HAD_BPGM-like"/>
    <property type="match status" value="1"/>
</dbReference>
<gene>
    <name evidence="2" type="ORF">A2903_02550</name>
</gene>
<dbReference type="STRING" id="1801764.A2903_02550"/>
<feature type="transmembrane region" description="Helical" evidence="1">
    <location>
        <begin position="62"/>
        <end position="82"/>
    </location>
</feature>
<keyword evidence="1" id="KW-0472">Membrane</keyword>